<dbReference type="GO" id="GO:0005737">
    <property type="term" value="C:cytoplasm"/>
    <property type="evidence" value="ECO:0007669"/>
    <property type="project" value="TreeGrafter"/>
</dbReference>
<evidence type="ECO:0000259" key="2">
    <source>
        <dbReference type="Pfam" id="PF00248"/>
    </source>
</evidence>
<dbReference type="PANTHER" id="PTHR43625:SF5">
    <property type="entry name" value="PYRIDOXAL REDUCTASE, CHLOROPLASTIC"/>
    <property type="match status" value="1"/>
</dbReference>
<feature type="domain" description="NADP-dependent oxidoreductase" evidence="2">
    <location>
        <begin position="23"/>
        <end position="318"/>
    </location>
</feature>
<accession>A0A8T2UJ66</accession>
<dbReference type="Proteomes" id="UP000825935">
    <property type="component" value="Chromosome 6"/>
</dbReference>
<dbReference type="PRINTS" id="PR00069">
    <property type="entry name" value="ALDKETRDTASE"/>
</dbReference>
<dbReference type="AlphaFoldDB" id="A0A8T2UJ66"/>
<dbReference type="InterPro" id="IPR050791">
    <property type="entry name" value="Aldo-Keto_reductase"/>
</dbReference>
<comment type="caution">
    <text evidence="3">The sequence shown here is derived from an EMBL/GenBank/DDBJ whole genome shotgun (WGS) entry which is preliminary data.</text>
</comment>
<keyword evidence="1" id="KW-0560">Oxidoreductase</keyword>
<dbReference type="GO" id="GO:0016491">
    <property type="term" value="F:oxidoreductase activity"/>
    <property type="evidence" value="ECO:0007669"/>
    <property type="project" value="UniProtKB-KW"/>
</dbReference>
<dbReference type="InterPro" id="IPR020471">
    <property type="entry name" value="AKR"/>
</dbReference>
<proteinExistence type="predicted"/>
<reference evidence="3" key="1">
    <citation type="submission" date="2021-08" db="EMBL/GenBank/DDBJ databases">
        <title>WGS assembly of Ceratopteris richardii.</title>
        <authorList>
            <person name="Marchant D.B."/>
            <person name="Chen G."/>
            <person name="Jenkins J."/>
            <person name="Shu S."/>
            <person name="Leebens-Mack J."/>
            <person name="Grimwood J."/>
            <person name="Schmutz J."/>
            <person name="Soltis P."/>
            <person name="Soltis D."/>
            <person name="Chen Z.-H."/>
        </authorList>
    </citation>
    <scope>NUCLEOTIDE SEQUENCE</scope>
    <source>
        <strain evidence="3">Whitten #5841</strain>
        <tissue evidence="3">Leaf</tissue>
    </source>
</reference>
<protein>
    <recommendedName>
        <fullName evidence="2">NADP-dependent oxidoreductase domain-containing protein</fullName>
    </recommendedName>
</protein>
<name>A0A8T2UJ66_CERRI</name>
<dbReference type="OMA" id="FAMEDIA"/>
<dbReference type="EMBL" id="CM035411">
    <property type="protein sequence ID" value="KAH7435482.1"/>
    <property type="molecule type" value="Genomic_DNA"/>
</dbReference>
<dbReference type="InterPro" id="IPR036812">
    <property type="entry name" value="NAD(P)_OxRdtase_dom_sf"/>
</dbReference>
<dbReference type="CDD" id="cd19093">
    <property type="entry name" value="AKR_AtPLR-like"/>
    <property type="match status" value="1"/>
</dbReference>
<evidence type="ECO:0000313" key="4">
    <source>
        <dbReference type="Proteomes" id="UP000825935"/>
    </source>
</evidence>
<dbReference type="InterPro" id="IPR023210">
    <property type="entry name" value="NADP_OxRdtase_dom"/>
</dbReference>
<dbReference type="PANTHER" id="PTHR43625">
    <property type="entry name" value="AFLATOXIN B1 ALDEHYDE REDUCTASE"/>
    <property type="match status" value="1"/>
</dbReference>
<dbReference type="SUPFAM" id="SSF51430">
    <property type="entry name" value="NAD(P)-linked oxidoreductase"/>
    <property type="match status" value="1"/>
</dbReference>
<sequence>MAGSSDLKAGDSTAGNILKGHFMGIGTWSWGDKKMWGYGGYDKDLSEATAEAAFKKSLQCGLRLIDTAAMYGDGESERLVGKFLKKLNPEERSEVLVATKYCPMPWHLNARCQLVTSLKESLERLQMEKVDLFQIHGPALSVRSIEHLAEGLADAYDAGLTTAVGVSNFNAKEIRRAHEVLTKRNVPLTSNQVEFSLLRMAPMENGLFSTCAELGVQILAYSPLGMGRLTGKYTPQNPPPGNRRFGNVPIEQMQPLLEKMKTIADVHNKTTSQVALNWIICKGAIPIPGAKNEKQAEQNAGALGWQLTKEEIEELDKMGFSGSTNFIWQHG</sequence>
<evidence type="ECO:0000313" key="3">
    <source>
        <dbReference type="EMBL" id="KAH7435482.1"/>
    </source>
</evidence>
<dbReference type="Gene3D" id="3.20.20.100">
    <property type="entry name" value="NADP-dependent oxidoreductase domain"/>
    <property type="match status" value="1"/>
</dbReference>
<organism evidence="3 4">
    <name type="scientific">Ceratopteris richardii</name>
    <name type="common">Triangle waterfern</name>
    <dbReference type="NCBI Taxonomy" id="49495"/>
    <lineage>
        <taxon>Eukaryota</taxon>
        <taxon>Viridiplantae</taxon>
        <taxon>Streptophyta</taxon>
        <taxon>Embryophyta</taxon>
        <taxon>Tracheophyta</taxon>
        <taxon>Polypodiopsida</taxon>
        <taxon>Polypodiidae</taxon>
        <taxon>Polypodiales</taxon>
        <taxon>Pteridineae</taxon>
        <taxon>Pteridaceae</taxon>
        <taxon>Parkerioideae</taxon>
        <taxon>Ceratopteris</taxon>
    </lineage>
</organism>
<dbReference type="Pfam" id="PF00248">
    <property type="entry name" value="Aldo_ket_red"/>
    <property type="match status" value="1"/>
</dbReference>
<gene>
    <name evidence="3" type="ORF">KP509_06G066700</name>
</gene>
<keyword evidence="4" id="KW-1185">Reference proteome</keyword>
<evidence type="ECO:0000256" key="1">
    <source>
        <dbReference type="ARBA" id="ARBA00023002"/>
    </source>
</evidence>
<dbReference type="OrthoDB" id="37537at2759"/>